<evidence type="ECO:0000259" key="1">
    <source>
        <dbReference type="Pfam" id="PF07791"/>
    </source>
</evidence>
<evidence type="ECO:0000313" key="3">
    <source>
        <dbReference type="Proteomes" id="UP000625568"/>
    </source>
</evidence>
<gene>
    <name evidence="2" type="ORF">I6K02_28330</name>
</gene>
<protein>
    <recommendedName>
        <fullName evidence="1">Immunity MXAN-0049 protein domain-containing protein</fullName>
    </recommendedName>
</protein>
<sequence>MNRIYCLRQGDTYQALVQVDESGEIPYDKSIAIQATALCGQEFGSKYNVVKLSWGTPRKKKDSDVQTLLSPFVMFSSKALEVLDPLLKSNGEILPIDSPVQGFHGFHVTNVLDGAVDLEASKFKVYPTATVFAKIVLLESRVQGVNIFRLKEKPSTVFVSEAFRKLVEDNKLKGFDFDETISLSPEK</sequence>
<dbReference type="Pfam" id="PF07791">
    <property type="entry name" value="Imm11"/>
    <property type="match status" value="1"/>
</dbReference>
<reference evidence="2 3" key="1">
    <citation type="submission" date="2021-02" db="EMBL/GenBank/DDBJ databases">
        <title>FDA dAtabase for Regulatory Grade micrObial Sequences (FDA-ARGOS): Supporting development and validation of Infectious Disease Dx tests.</title>
        <authorList>
            <person name="Minogue T."/>
            <person name="Wolcott M."/>
            <person name="Wasieloski L."/>
            <person name="Aguilar W."/>
            <person name="Moore D."/>
            <person name="Jaissle J."/>
            <person name="Tallon L."/>
            <person name="Sadzewicz L."/>
            <person name="Zhao X."/>
            <person name="Boylan J."/>
            <person name="Ott S."/>
            <person name="Bowen H."/>
            <person name="Vavikolanu K."/>
            <person name="Mehta A."/>
            <person name="Aluvathingal J."/>
            <person name="Nadendla S."/>
            <person name="Yan Y."/>
            <person name="Sichtig H."/>
        </authorList>
    </citation>
    <scope>NUCLEOTIDE SEQUENCE [LARGE SCALE GENOMIC DNA]</scope>
    <source>
        <strain evidence="2 3">FDAARGOS_1272</strain>
    </source>
</reference>
<dbReference type="AlphaFoldDB" id="A0A892IJL4"/>
<organism evidence="2 3">
    <name type="scientific">Burkholderia dolosa</name>
    <dbReference type="NCBI Taxonomy" id="152500"/>
    <lineage>
        <taxon>Bacteria</taxon>
        <taxon>Pseudomonadati</taxon>
        <taxon>Pseudomonadota</taxon>
        <taxon>Betaproteobacteria</taxon>
        <taxon>Burkholderiales</taxon>
        <taxon>Burkholderiaceae</taxon>
        <taxon>Burkholderia</taxon>
        <taxon>Burkholderia cepacia complex</taxon>
    </lineage>
</organism>
<accession>A0A892IJL4</accession>
<evidence type="ECO:0000313" key="2">
    <source>
        <dbReference type="EMBL" id="QRO81020.1"/>
    </source>
</evidence>
<name>A0A892IJL4_9BURK</name>
<dbReference type="InterPro" id="IPR012433">
    <property type="entry name" value="Imm11"/>
</dbReference>
<dbReference type="Proteomes" id="UP000625568">
    <property type="component" value="Chromosome 3"/>
</dbReference>
<keyword evidence="3" id="KW-1185">Reference proteome</keyword>
<dbReference type="EMBL" id="CP069484">
    <property type="protein sequence ID" value="QRO81020.1"/>
    <property type="molecule type" value="Genomic_DNA"/>
</dbReference>
<dbReference type="GeneID" id="93130921"/>
<feature type="domain" description="Immunity MXAN-0049 protein" evidence="1">
    <location>
        <begin position="102"/>
        <end position="179"/>
    </location>
</feature>
<proteinExistence type="predicted"/>
<dbReference type="RefSeq" id="WP_035975476.1">
    <property type="nucleotide sequence ID" value="NZ_CABVPR010000008.1"/>
</dbReference>